<accession>A0A816JID2</accession>
<name>A0A816JID2_BRANA</name>
<evidence type="ECO:0000313" key="3">
    <source>
        <dbReference type="Proteomes" id="UP000824890"/>
    </source>
</evidence>
<keyword evidence="3" id="KW-1185">Reference proteome</keyword>
<reference evidence="1" key="1">
    <citation type="submission" date="2021-01" db="EMBL/GenBank/DDBJ databases">
        <authorList>
            <consortium name="Genoscope - CEA"/>
            <person name="William W."/>
        </authorList>
    </citation>
    <scope>NUCLEOTIDE SEQUENCE</scope>
</reference>
<evidence type="ECO:0000313" key="2">
    <source>
        <dbReference type="EMBL" id="KAH0885046.1"/>
    </source>
</evidence>
<dbReference type="Proteomes" id="UP000824890">
    <property type="component" value="Unassembled WGS sequence"/>
</dbReference>
<dbReference type="AlphaFoldDB" id="A0A816JID2"/>
<organism evidence="1">
    <name type="scientific">Brassica napus</name>
    <name type="common">Rape</name>
    <dbReference type="NCBI Taxonomy" id="3708"/>
    <lineage>
        <taxon>Eukaryota</taxon>
        <taxon>Viridiplantae</taxon>
        <taxon>Streptophyta</taxon>
        <taxon>Embryophyta</taxon>
        <taxon>Tracheophyta</taxon>
        <taxon>Spermatophyta</taxon>
        <taxon>Magnoliopsida</taxon>
        <taxon>eudicotyledons</taxon>
        <taxon>Gunneridae</taxon>
        <taxon>Pentapetalae</taxon>
        <taxon>rosids</taxon>
        <taxon>malvids</taxon>
        <taxon>Brassicales</taxon>
        <taxon>Brassicaceae</taxon>
        <taxon>Brassiceae</taxon>
        <taxon>Brassica</taxon>
    </lineage>
</organism>
<gene>
    <name evidence="1" type="ORF">DARMORV10_C04P39570.1</name>
    <name evidence="2" type="ORF">HID58_061142</name>
</gene>
<evidence type="ECO:0000313" key="1">
    <source>
        <dbReference type="EMBL" id="CAF1854467.1"/>
    </source>
</evidence>
<dbReference type="EMBL" id="HG994368">
    <property type="protein sequence ID" value="CAF1854467.1"/>
    <property type="molecule type" value="Genomic_DNA"/>
</dbReference>
<sequence length="78" mass="8948">MAIRILGDGLYDIRIVLTMDNIILTNLQVEKLARESFFFLGESFPHNSVSFVFDLHPPTDTQFGEYTLLAFTKSLHNQ</sequence>
<dbReference type="Proteomes" id="UP001295469">
    <property type="component" value="Chromosome C04"/>
</dbReference>
<dbReference type="EMBL" id="JAGKQM010000014">
    <property type="protein sequence ID" value="KAH0885046.1"/>
    <property type="molecule type" value="Genomic_DNA"/>
</dbReference>
<protein>
    <submittedName>
        <fullName evidence="1">(rape) hypothetical protein</fullName>
    </submittedName>
</protein>
<proteinExistence type="predicted"/>
<reference evidence="2 3" key="2">
    <citation type="submission" date="2021-05" db="EMBL/GenBank/DDBJ databases">
        <title>Genome Assembly of Synthetic Allotetraploid Brassica napus Reveals Homoeologous Exchanges between Subgenomes.</title>
        <authorList>
            <person name="Davis J.T."/>
        </authorList>
    </citation>
    <scope>NUCLEOTIDE SEQUENCE [LARGE SCALE GENOMIC DNA]</scope>
    <source>
        <strain evidence="3">cv. Da-Ae</strain>
        <tissue evidence="2">Seedling</tissue>
    </source>
</reference>